<keyword evidence="5" id="KW-0159">Chromosome partition</keyword>
<dbReference type="GO" id="GO:0000776">
    <property type="term" value="C:kinetochore"/>
    <property type="evidence" value="ECO:0000318"/>
    <property type="project" value="GO_Central"/>
</dbReference>
<feature type="compositionally biased region" description="Polar residues" evidence="10">
    <location>
        <begin position="8"/>
        <end position="19"/>
    </location>
</feature>
<keyword evidence="13" id="KW-1185">Reference proteome</keyword>
<reference evidence="12" key="2">
    <citation type="submission" date="2013-08" db="UniProtKB">
        <authorList>
            <consortium name="Ensembl"/>
        </authorList>
    </citation>
    <scope>IDENTIFICATION</scope>
    <source>
        <strain evidence="12">Tuebingen</strain>
    </source>
</reference>
<dbReference type="InterPro" id="IPR011515">
    <property type="entry name" value="Shugoshin_C"/>
</dbReference>
<dbReference type="Proteomes" id="UP000000437">
    <property type="component" value="Chromosome 9"/>
</dbReference>
<feature type="coiled-coil region" evidence="9">
    <location>
        <begin position="60"/>
        <end position="87"/>
    </location>
</feature>
<evidence type="ECO:0000256" key="10">
    <source>
        <dbReference type="SAM" id="MobiDB-lite"/>
    </source>
</evidence>
<dbReference type="AlphaFoldDB" id="B0UYN0"/>
<dbReference type="GeneTree" id="ENSGT00940000154107"/>
<evidence type="ECO:0000256" key="9">
    <source>
        <dbReference type="SAM" id="Coils"/>
    </source>
</evidence>
<evidence type="ECO:0000256" key="3">
    <source>
        <dbReference type="ARBA" id="ARBA00022454"/>
    </source>
</evidence>
<sequence length="847" mass="95313">MYKDKYNQKSALSDKTLTMGSKEKENTRMGKQTASVYAAKIKTKIHNTSSFFKLSLKSNNKALALALVAQKQRSRELEAEVVRLRKDAQATHFDLAFQRHKNKQLFAVIKEFYDSSLNSMSKAVDIFCNDEVPDSVDTEDNTSEGQNFEMEKEVEREPNRLTLCPQHHNNVESESVNTAMVKGATDSDAPNQKEDNLALQNTINDSRMDITMSDNPSEILTVETNAGTSRVTDEHQIKENVCLSEKGSDGVSGVEDSLIQFSSDYSIAVPKDMTTVTQQCSTTVQNGQETELLSARRKTHITSRSKRRTCKPKEPNQDLRKTYTVSKDPPSNILNDCGNDLELENSEPSSKTVKNKEKETNDTHEPRRTFVVHDGLKSEKSRRTKVSKPMMDLSSLFVDENVESAISVCSEDPGTDKHLSEVKTHTNKTPAHLLSQFEKNNTQKKRGTYVIQTSHSINRSSALTDCNIFDDSNKAKGLLEVVETQTSPLNIGLDVTAQHYKKPEPVSHDGSKKKAYNREHLQDLQIGLVEETSEFTSVPGKAKKPRKEGADRIKDRNVPTKEKSNSLTKKPKKCPVNVDENVSTRSPDVISLQKAAECRPLSNVLLPPWKSHCLAAEEDLLDNHHAEMPEISSPSSVGKADQTGHINMDVPYISLNQTNQEQESRFRKMYMTSSSDNTACEEMADAAFSIFEQDHLSNKTDVSSVKSTSPFTMDKYNMTLGCFSEDLQFTEERPPWEAIEDCSVMLSDESCAHSPQPQTRVQTINIYEDQDSSFKTQLPEEGRVMKSLTNTVNADLGRPRRRATPVTYKEPKINCKMRRGDKYTDTQFLNSPVFKDKKKKKKKLISE</sequence>
<dbReference type="EMBL" id="CR536604">
    <property type="status" value="NOT_ANNOTATED_CDS"/>
    <property type="molecule type" value="Genomic_DNA"/>
</dbReference>
<evidence type="ECO:0000259" key="11">
    <source>
        <dbReference type="Pfam" id="PF07557"/>
    </source>
</evidence>
<keyword evidence="3" id="KW-0158">Chromosome</keyword>
<dbReference type="GO" id="GO:0045132">
    <property type="term" value="P:meiotic chromosome segregation"/>
    <property type="evidence" value="ECO:0007669"/>
    <property type="project" value="InterPro"/>
</dbReference>
<dbReference type="PANTHER" id="PTHR21577">
    <property type="entry name" value="SHUGOSHIN"/>
    <property type="match status" value="1"/>
</dbReference>
<feature type="domain" description="Shugoshin C-terminal" evidence="11">
    <location>
        <begin position="797"/>
        <end position="819"/>
    </location>
</feature>
<dbReference type="Bgee" id="ENSDARG00000092651">
    <property type="expression patterns" value="Expressed in testis and 24 other cell types or tissues"/>
</dbReference>
<name>B0UYN0_DANRE</name>
<reference evidence="14" key="3">
    <citation type="journal article" date="2015" name="Nat. Commun.">
        <title>RFX transcription factors are essential for hearing in mice.</title>
        <authorList>
            <person name="Elkon R."/>
            <person name="Milon B."/>
            <person name="Morrison L."/>
            <person name="Shah M."/>
            <person name="Vijayakumar S."/>
            <person name="Racherla M."/>
            <person name="Leitch C.C."/>
            <person name="Silipino L."/>
            <person name="Hadi S."/>
            <person name="Weiss-Gayet M."/>
            <person name="Barras E."/>
            <person name="Schmid C.D."/>
            <person name="Ait-Lounis A."/>
            <person name="Barnes A."/>
            <person name="Song Y."/>
            <person name="Eisenman D.J."/>
            <person name="Eliyahu E."/>
            <person name="Frolenkov G.I."/>
            <person name="Strome S.E."/>
            <person name="Durand B."/>
            <person name="Zaghloul N.A."/>
            <person name="Jones S.M."/>
            <person name="Reith W."/>
            <person name="Hertzano R."/>
        </authorList>
    </citation>
    <scope>NUCLEOTIDE SEQUENCE</scope>
    <source>
        <strain evidence="14">Tuebingen</strain>
    </source>
</reference>
<dbReference type="OMA" id="YQTEEPY"/>
<dbReference type="ZFIN" id="ZDB-GENE-081104-423">
    <property type="gene designation" value="sgo2"/>
</dbReference>
<dbReference type="GeneID" id="569865"/>
<dbReference type="STRING" id="7955.ENSDARP00000117553"/>
<dbReference type="GO" id="GO:0005634">
    <property type="term" value="C:nucleus"/>
    <property type="evidence" value="ECO:0007669"/>
    <property type="project" value="InterPro"/>
</dbReference>
<evidence type="ECO:0000256" key="5">
    <source>
        <dbReference type="ARBA" id="ARBA00022829"/>
    </source>
</evidence>
<evidence type="ECO:0000256" key="1">
    <source>
        <dbReference type="ARBA" id="ARBA00004584"/>
    </source>
</evidence>
<evidence type="ECO:0000313" key="13">
    <source>
        <dbReference type="Proteomes" id="UP000000437"/>
    </source>
</evidence>
<evidence type="ECO:0000313" key="12">
    <source>
        <dbReference type="Ensembl" id="ENSDARP00000117553"/>
    </source>
</evidence>
<reference evidence="12 13" key="1">
    <citation type="journal article" date="2013" name="Nature">
        <title>The zebrafish reference genome sequence and its relationship to the human genome.</title>
        <authorList>
            <consortium name="Genome Reference Consortium Zebrafish"/>
            <person name="Howe K."/>
            <person name="Clark M.D."/>
            <person name="Torroja C.F."/>
            <person name="Torrance J."/>
            <person name="Berthelot C."/>
            <person name="Muffato M."/>
            <person name="Collins J.E."/>
            <person name="Humphray S."/>
            <person name="McLaren K."/>
            <person name="Matthews L."/>
            <person name="McLaren S."/>
            <person name="Sealy I."/>
            <person name="Caccamo M."/>
            <person name="Churcher C."/>
            <person name="Scott C."/>
            <person name="Barrett J.C."/>
            <person name="Koch R."/>
            <person name="Rauch G.J."/>
            <person name="White S."/>
            <person name="Chow W."/>
            <person name="Kilian B."/>
            <person name="Quintais L.T."/>
            <person name="Guerra-Assuncao J.A."/>
            <person name="Zhou Y."/>
            <person name="Gu Y."/>
            <person name="Yen J."/>
            <person name="Vogel J.H."/>
            <person name="Eyre T."/>
            <person name="Redmond S."/>
            <person name="Banerjee R."/>
            <person name="Chi J."/>
            <person name="Fu B."/>
            <person name="Langley E."/>
            <person name="Maguire S.F."/>
            <person name="Laird G.K."/>
            <person name="Lloyd D."/>
            <person name="Kenyon E."/>
            <person name="Donaldson S."/>
            <person name="Sehra H."/>
            <person name="Almeida-King J."/>
            <person name="Loveland J."/>
            <person name="Trevanion S."/>
            <person name="Jones M."/>
            <person name="Quail M."/>
            <person name="Willey D."/>
            <person name="Hunt A."/>
            <person name="Burton J."/>
            <person name="Sims S."/>
            <person name="McLay K."/>
            <person name="Plumb B."/>
            <person name="Davis J."/>
            <person name="Clee C."/>
            <person name="Oliver K."/>
            <person name="Clark R."/>
            <person name="Riddle C."/>
            <person name="Elliot D."/>
            <person name="Eliott D."/>
            <person name="Threadgold G."/>
            <person name="Harden G."/>
            <person name="Ware D."/>
            <person name="Begum S."/>
            <person name="Mortimore B."/>
            <person name="Mortimer B."/>
            <person name="Kerry G."/>
            <person name="Heath P."/>
            <person name="Phillimore B."/>
            <person name="Tracey A."/>
            <person name="Corby N."/>
            <person name="Dunn M."/>
            <person name="Johnson C."/>
            <person name="Wood J."/>
            <person name="Clark S."/>
            <person name="Pelan S."/>
            <person name="Griffiths G."/>
            <person name="Smith M."/>
            <person name="Glithero R."/>
            <person name="Howden P."/>
            <person name="Barker N."/>
            <person name="Lloyd C."/>
            <person name="Stevens C."/>
            <person name="Harley J."/>
            <person name="Holt K."/>
            <person name="Panagiotidis G."/>
            <person name="Lovell J."/>
            <person name="Beasley H."/>
            <person name="Henderson C."/>
            <person name="Gordon D."/>
            <person name="Auger K."/>
            <person name="Wright D."/>
            <person name="Collins J."/>
            <person name="Raisen C."/>
            <person name="Dyer L."/>
            <person name="Leung K."/>
            <person name="Robertson L."/>
            <person name="Ambridge K."/>
            <person name="Leongamornlert D."/>
            <person name="McGuire S."/>
            <person name="Gilderthorp R."/>
            <person name="Griffiths C."/>
            <person name="Manthravadi D."/>
            <person name="Nichol S."/>
            <person name="Barker G."/>
            <person name="Whitehead S."/>
            <person name="Kay M."/>
            <person name="Brown J."/>
            <person name="Murnane C."/>
            <person name="Gray E."/>
            <person name="Humphries M."/>
            <person name="Sycamore N."/>
            <person name="Barker D."/>
            <person name="Saunders D."/>
            <person name="Wallis J."/>
            <person name="Babbage A."/>
            <person name="Hammond S."/>
            <person name="Mashreghi-Mohammadi M."/>
            <person name="Barr L."/>
            <person name="Martin S."/>
            <person name="Wray P."/>
            <person name="Ellington A."/>
            <person name="Matthews N."/>
            <person name="Ellwood M."/>
            <person name="Woodmansey R."/>
            <person name="Clark G."/>
            <person name="Cooper J."/>
            <person name="Cooper J."/>
            <person name="Tromans A."/>
            <person name="Grafham D."/>
            <person name="Skuce C."/>
            <person name="Pandian R."/>
            <person name="Andrews R."/>
            <person name="Harrison E."/>
            <person name="Kimberley A."/>
            <person name="Garnett J."/>
            <person name="Fosker N."/>
            <person name="Hall R."/>
            <person name="Garner P."/>
            <person name="Kelly D."/>
            <person name="Bird C."/>
            <person name="Palmer S."/>
            <person name="Gehring I."/>
            <person name="Berger A."/>
            <person name="Dooley C.M."/>
            <person name="Ersan-Urun Z."/>
            <person name="Eser C."/>
            <person name="Geiger H."/>
            <person name="Geisler M."/>
            <person name="Karotki L."/>
            <person name="Kirn A."/>
            <person name="Konantz J."/>
            <person name="Konantz M."/>
            <person name="Oberlander M."/>
            <person name="Rudolph-Geiger S."/>
            <person name="Teucke M."/>
            <person name="Lanz C."/>
            <person name="Raddatz G."/>
            <person name="Osoegawa K."/>
            <person name="Zhu B."/>
            <person name="Rapp A."/>
            <person name="Widaa S."/>
            <person name="Langford C."/>
            <person name="Yang F."/>
            <person name="Schuster S.C."/>
            <person name="Carter N.P."/>
            <person name="Harrow J."/>
            <person name="Ning Z."/>
            <person name="Herrero J."/>
            <person name="Searle S.M."/>
            <person name="Enright A."/>
            <person name="Geisler R."/>
            <person name="Plasterk R.H."/>
            <person name="Lee C."/>
            <person name="Westerfield M."/>
            <person name="de Jong P.J."/>
            <person name="Zon L.I."/>
            <person name="Postlethwait J.H."/>
            <person name="Nusslein-Volhard C."/>
            <person name="Hubbard T.J."/>
            <person name="Roest Crollius H."/>
            <person name="Rogers J."/>
            <person name="Stemple D.L."/>
        </authorList>
    </citation>
    <scope>NUCLEOTIDE SEQUENCE [LARGE SCALE GENOMIC DNA]</scope>
    <source>
        <strain evidence="12">Tuebingen</strain>
    </source>
</reference>
<feature type="compositionally biased region" description="Basic residues" evidence="10">
    <location>
        <begin position="295"/>
        <end position="310"/>
    </location>
</feature>
<dbReference type="HOGENOM" id="CLU_336469_0_0_1"/>
<feature type="region of interest" description="Disordered" evidence="10">
    <location>
        <begin position="1"/>
        <end position="29"/>
    </location>
</feature>
<dbReference type="Ensembl" id="ENSDART00000135032.2">
    <property type="protein sequence ID" value="ENSDARP00000117553.1"/>
    <property type="gene ID" value="ENSDARG00000092651.2"/>
</dbReference>
<dbReference type="RefSeq" id="NP_001116771.1">
    <property type="nucleotide sequence ID" value="NM_001123299.1"/>
</dbReference>
<keyword evidence="6 9" id="KW-0175">Coiled coil</keyword>
<feature type="compositionally biased region" description="Basic and acidic residues" evidence="10">
    <location>
        <begin position="311"/>
        <end position="321"/>
    </location>
</feature>
<accession>B0UYN0</accession>
<feature type="compositionally biased region" description="Basic and acidic residues" evidence="10">
    <location>
        <begin position="354"/>
        <end position="367"/>
    </location>
</feature>
<proteinExistence type="inferred from homology"/>
<comment type="similarity">
    <text evidence="2">Belongs to the shugoshin family.</text>
</comment>
<comment type="subcellular location">
    <subcellularLocation>
        <location evidence="1">Chromosome</location>
        <location evidence="1">Centromere</location>
    </subcellularLocation>
</comment>
<dbReference type="OrthoDB" id="5990092at2759"/>
<dbReference type="SMR" id="B0UYN0"/>
<evidence type="ECO:0000256" key="7">
    <source>
        <dbReference type="ARBA" id="ARBA00023306"/>
    </source>
</evidence>
<gene>
    <name evidence="14 15" type="primary">sgo2</name>
    <name evidence="14" type="synonym">si:dkey-57a22.11</name>
</gene>
<dbReference type="AGR" id="ZFIN:ZDB-GENE-081104-423"/>
<evidence type="ECO:0000256" key="4">
    <source>
        <dbReference type="ARBA" id="ARBA00022618"/>
    </source>
</evidence>
<dbReference type="PANTHER" id="PTHR21577:SF3">
    <property type="entry name" value="SHUGOSHIN 1-RELATED"/>
    <property type="match status" value="1"/>
</dbReference>
<protein>
    <submittedName>
        <fullName evidence="12">Si:dkey-57a22.11</fullName>
    </submittedName>
    <submittedName>
        <fullName evidence="14">Uncharacterized protein LOC569865</fullName>
    </submittedName>
</protein>
<dbReference type="KEGG" id="dre:569865"/>
<dbReference type="GO" id="GO:0051301">
    <property type="term" value="P:cell division"/>
    <property type="evidence" value="ECO:0007669"/>
    <property type="project" value="UniProtKB-KW"/>
</dbReference>
<feature type="region of interest" description="Disordered" evidence="10">
    <location>
        <begin position="134"/>
        <end position="156"/>
    </location>
</feature>
<organism evidence="12">
    <name type="scientific">Danio rerio</name>
    <name type="common">Zebrafish</name>
    <name type="synonym">Brachydanio rerio</name>
    <dbReference type="NCBI Taxonomy" id="7955"/>
    <lineage>
        <taxon>Eukaryota</taxon>
        <taxon>Metazoa</taxon>
        <taxon>Chordata</taxon>
        <taxon>Craniata</taxon>
        <taxon>Vertebrata</taxon>
        <taxon>Euteleostomi</taxon>
        <taxon>Actinopterygii</taxon>
        <taxon>Neopterygii</taxon>
        <taxon>Teleostei</taxon>
        <taxon>Ostariophysi</taxon>
        <taxon>Cypriniformes</taxon>
        <taxon>Danionidae</taxon>
        <taxon>Danioninae</taxon>
        <taxon>Danio</taxon>
    </lineage>
</organism>
<feature type="compositionally biased region" description="Basic and acidic residues" evidence="10">
    <location>
        <begin position="547"/>
        <end position="564"/>
    </location>
</feature>
<dbReference type="CTD" id="151246"/>
<dbReference type="eggNOG" id="ENOG502S9Y1">
    <property type="taxonomic scope" value="Eukaryota"/>
</dbReference>
<evidence type="ECO:0000313" key="14">
    <source>
        <dbReference type="RefSeq" id="NP_001116771.1"/>
    </source>
</evidence>
<evidence type="ECO:0000256" key="2">
    <source>
        <dbReference type="ARBA" id="ARBA00010845"/>
    </source>
</evidence>
<keyword evidence="4" id="KW-0132">Cell division</keyword>
<evidence type="ECO:0000256" key="6">
    <source>
        <dbReference type="ARBA" id="ARBA00023054"/>
    </source>
</evidence>
<dbReference type="InterPro" id="IPR038889">
    <property type="entry name" value="Shugoshin1/2"/>
</dbReference>
<dbReference type="GO" id="GO:0051177">
    <property type="term" value="P:meiotic sister chromatid cohesion"/>
    <property type="evidence" value="ECO:0000318"/>
    <property type="project" value="GO_Central"/>
</dbReference>
<keyword evidence="8" id="KW-0137">Centromere</keyword>
<feature type="region of interest" description="Disordered" evidence="10">
    <location>
        <begin position="285"/>
        <end position="367"/>
    </location>
</feature>
<reference evidence="14" key="5">
    <citation type="submission" date="2025-04" db="UniProtKB">
        <authorList>
            <consortium name="RefSeq"/>
        </authorList>
    </citation>
    <scope>IDENTIFICATION</scope>
    <source>
        <strain evidence="14">Tuebingen</strain>
    </source>
</reference>
<accession>A0A8M1NIL6</accession>
<evidence type="ECO:0000313" key="15">
    <source>
        <dbReference type="ZFIN" id="ZDB-GENE-081104-423"/>
    </source>
</evidence>
<reference evidence="14" key="4">
    <citation type="journal article" date="2016" name="BMC Genomics">
        <title>Gene evolution and gene expression after whole genome duplication in fish: the PhyloFish database.</title>
        <authorList>
            <person name="Pasquier J."/>
            <person name="Cabau C."/>
            <person name="Nguyen T."/>
            <person name="Jouanno E."/>
            <person name="Severac D."/>
            <person name="Braasch I."/>
            <person name="Journot L."/>
            <person name="Pontarotti P."/>
            <person name="Klopp C."/>
            <person name="Postlethwait J.H."/>
            <person name="Guiguen Y."/>
            <person name="Bobe J."/>
        </authorList>
    </citation>
    <scope>NUCLEOTIDE SEQUENCE</scope>
    <source>
        <strain evidence="14">Tuebingen</strain>
    </source>
</reference>
<evidence type="ECO:0000256" key="8">
    <source>
        <dbReference type="ARBA" id="ARBA00023328"/>
    </source>
</evidence>
<dbReference type="Gene3D" id="1.20.5.730">
    <property type="entry name" value="Single helix bin"/>
    <property type="match status" value="1"/>
</dbReference>
<dbReference type="PaxDb" id="7955-ENSDARP00000117553"/>
<feature type="region of interest" description="Disordered" evidence="10">
    <location>
        <begin position="532"/>
        <end position="580"/>
    </location>
</feature>
<dbReference type="Pfam" id="PF07557">
    <property type="entry name" value="Shugoshin_C"/>
    <property type="match status" value="1"/>
</dbReference>
<keyword evidence="7" id="KW-0131">Cell cycle</keyword>